<keyword evidence="2" id="KW-1133">Transmembrane helix</keyword>
<protein>
    <submittedName>
        <fullName evidence="3">Uncharacterized protein</fullName>
    </submittedName>
</protein>
<evidence type="ECO:0000313" key="4">
    <source>
        <dbReference type="Proteomes" id="UP000431922"/>
    </source>
</evidence>
<gene>
    <name evidence="3" type="ORF">GRI65_07490</name>
</gene>
<accession>A0A845B282</accession>
<feature type="compositionally biased region" description="Low complexity" evidence="1">
    <location>
        <begin position="390"/>
        <end position="401"/>
    </location>
</feature>
<name>A0A845B282_9SPHN</name>
<reference evidence="3 4" key="1">
    <citation type="submission" date="2019-12" db="EMBL/GenBank/DDBJ databases">
        <title>Genomic-based taxomic classification of the family Erythrobacteraceae.</title>
        <authorList>
            <person name="Xu L."/>
        </authorList>
    </citation>
    <scope>NUCLEOTIDE SEQUENCE [LARGE SCALE GENOMIC DNA]</scope>
    <source>
        <strain evidence="3 4">KCTC 42453</strain>
    </source>
</reference>
<feature type="region of interest" description="Disordered" evidence="1">
    <location>
        <begin position="385"/>
        <end position="406"/>
    </location>
</feature>
<evidence type="ECO:0000256" key="2">
    <source>
        <dbReference type="SAM" id="Phobius"/>
    </source>
</evidence>
<dbReference type="AlphaFoldDB" id="A0A845B282"/>
<feature type="transmembrane region" description="Helical" evidence="2">
    <location>
        <begin position="21"/>
        <end position="46"/>
    </location>
</feature>
<keyword evidence="4" id="KW-1185">Reference proteome</keyword>
<sequence>MASKVASRINPAKAPISTHPAFPAIVAAWFGSLLGIGSLIVPAALFEQAAAASSLTAIMPAAEAPLGSTARLLIAVTLAVVGGFAGLLLARRIDAANQSEPATSSESQTYEIKVPISALEELGAASLDQPVEGRRRAVFAAGEPDDDNIMDVAALEYGHDLASAEWADEEAEEVSANLEMTLQGFDFEVPGVSRSEDVFVADTPDEAAVAMSEEPASSAAAQAPMTAEQLIRRPLDELGIVQLVERFALSLQQRPASAFHRAPHDLPKTAPSEFAENYAEEDDFTPLPANYPAELPAALRPIDLELNADEDEYDEWDWDECTADNEENEDSEDEEFSSLLALRKSHAEPRKSVTLPADDECDLEDSVAVFPGHESMAPRRRFDAPFSVTPAGAEPAGPAGADETERTLRGALEQLRKMSGTG</sequence>
<feature type="transmembrane region" description="Helical" evidence="2">
    <location>
        <begin position="66"/>
        <end position="90"/>
    </location>
</feature>
<keyword evidence="2" id="KW-0812">Transmembrane</keyword>
<keyword evidence="2" id="KW-0472">Membrane</keyword>
<dbReference type="EMBL" id="WTYL01000002">
    <property type="protein sequence ID" value="MXP44296.1"/>
    <property type="molecule type" value="Genomic_DNA"/>
</dbReference>
<dbReference type="RefSeq" id="WP_160755907.1">
    <property type="nucleotide sequence ID" value="NZ_WTYL01000002.1"/>
</dbReference>
<proteinExistence type="predicted"/>
<dbReference type="OrthoDB" id="7505157at2"/>
<dbReference type="Proteomes" id="UP000431922">
    <property type="component" value="Unassembled WGS sequence"/>
</dbReference>
<evidence type="ECO:0000256" key="1">
    <source>
        <dbReference type="SAM" id="MobiDB-lite"/>
    </source>
</evidence>
<evidence type="ECO:0000313" key="3">
    <source>
        <dbReference type="EMBL" id="MXP44296.1"/>
    </source>
</evidence>
<organism evidence="3 4">
    <name type="scientific">Allopontixanthobacter sediminis</name>
    <dbReference type="NCBI Taxonomy" id="1689985"/>
    <lineage>
        <taxon>Bacteria</taxon>
        <taxon>Pseudomonadati</taxon>
        <taxon>Pseudomonadota</taxon>
        <taxon>Alphaproteobacteria</taxon>
        <taxon>Sphingomonadales</taxon>
        <taxon>Erythrobacteraceae</taxon>
        <taxon>Allopontixanthobacter</taxon>
    </lineage>
</organism>
<comment type="caution">
    <text evidence="3">The sequence shown here is derived from an EMBL/GenBank/DDBJ whole genome shotgun (WGS) entry which is preliminary data.</text>
</comment>